<dbReference type="PANTHER" id="PTHR12629">
    <property type="entry name" value="DIPHOSPHOINOSITOL POLYPHOSPHATE PHOSPHOHYDROLASE"/>
    <property type="match status" value="1"/>
</dbReference>
<sequence length="169" mass="18819">MAATKKKVVRKARKGERIRQVAAIPFRLGRHGGVEVMLVTSISTRRFIVPKGWPMKGKSGRKAATIEAREEAGVLGKTLKQPAGTYSYWKRLTNRFIRIDVTVYLLAVTEELANWQEAKRRQRAWLAPADAAVLIDEPELSTLLKNLKIPQPAPAGELEPRSHLASSSP</sequence>
<dbReference type="GO" id="GO:0016462">
    <property type="term" value="F:pyrophosphatase activity"/>
    <property type="evidence" value="ECO:0007669"/>
    <property type="project" value="InterPro"/>
</dbReference>
<feature type="domain" description="Nudix hydrolase" evidence="5">
    <location>
        <begin position="16"/>
        <end position="148"/>
    </location>
</feature>
<dbReference type="AlphaFoldDB" id="A0A1G8Y7R6"/>
<dbReference type="Gene3D" id="3.90.79.10">
    <property type="entry name" value="Nucleoside Triphosphate Pyrophosphohydrolase"/>
    <property type="match status" value="1"/>
</dbReference>
<accession>A0A1G8Y7R6</accession>
<evidence type="ECO:0000313" key="7">
    <source>
        <dbReference type="Proteomes" id="UP000198894"/>
    </source>
</evidence>
<dbReference type="InterPro" id="IPR047198">
    <property type="entry name" value="DDP-like_NUDIX"/>
</dbReference>
<evidence type="ECO:0000256" key="4">
    <source>
        <dbReference type="ARBA" id="ARBA00022842"/>
    </source>
</evidence>
<dbReference type="GO" id="GO:0046872">
    <property type="term" value="F:metal ion binding"/>
    <property type="evidence" value="ECO:0007669"/>
    <property type="project" value="UniProtKB-KW"/>
</dbReference>
<keyword evidence="3" id="KW-0378">Hydrolase</keyword>
<keyword evidence="7" id="KW-1185">Reference proteome</keyword>
<evidence type="ECO:0000256" key="2">
    <source>
        <dbReference type="ARBA" id="ARBA00022723"/>
    </source>
</evidence>
<comment type="cofactor">
    <cofactor evidence="1">
        <name>Mg(2+)</name>
        <dbReference type="ChEBI" id="CHEBI:18420"/>
    </cofactor>
</comment>
<keyword evidence="4" id="KW-0460">Magnesium</keyword>
<dbReference type="InterPro" id="IPR015797">
    <property type="entry name" value="NUDIX_hydrolase-like_dom_sf"/>
</dbReference>
<dbReference type="PROSITE" id="PS51462">
    <property type="entry name" value="NUDIX"/>
    <property type="match status" value="1"/>
</dbReference>
<evidence type="ECO:0000256" key="1">
    <source>
        <dbReference type="ARBA" id="ARBA00001946"/>
    </source>
</evidence>
<evidence type="ECO:0000313" key="6">
    <source>
        <dbReference type="EMBL" id="SDJ98919.1"/>
    </source>
</evidence>
<reference evidence="7" key="1">
    <citation type="submission" date="2016-10" db="EMBL/GenBank/DDBJ databases">
        <authorList>
            <person name="Varghese N."/>
            <person name="Submissions S."/>
        </authorList>
    </citation>
    <scope>NUCLEOTIDE SEQUENCE [LARGE SCALE GENOMIC DNA]</scope>
    <source>
        <strain evidence="7">CGMCC 1.11022</strain>
    </source>
</reference>
<dbReference type="PANTHER" id="PTHR12629:SF0">
    <property type="entry name" value="DIPHOSPHOINOSITOL-POLYPHOSPHATE DIPHOSPHATASE"/>
    <property type="match status" value="1"/>
</dbReference>
<dbReference type="Proteomes" id="UP000198894">
    <property type="component" value="Unassembled WGS sequence"/>
</dbReference>
<evidence type="ECO:0000259" key="5">
    <source>
        <dbReference type="PROSITE" id="PS51462"/>
    </source>
</evidence>
<evidence type="ECO:0000256" key="3">
    <source>
        <dbReference type="ARBA" id="ARBA00022801"/>
    </source>
</evidence>
<dbReference type="InterPro" id="IPR000086">
    <property type="entry name" value="NUDIX_hydrolase_dom"/>
</dbReference>
<keyword evidence="2" id="KW-0479">Metal-binding</keyword>
<protein>
    <recommendedName>
        <fullName evidence="5">Nudix hydrolase domain-containing protein</fullName>
    </recommendedName>
</protein>
<dbReference type="SUPFAM" id="SSF55811">
    <property type="entry name" value="Nudix"/>
    <property type="match status" value="1"/>
</dbReference>
<organism evidence="6 7">
    <name type="scientific">Mesorhizobium muleiense</name>
    <dbReference type="NCBI Taxonomy" id="1004279"/>
    <lineage>
        <taxon>Bacteria</taxon>
        <taxon>Pseudomonadati</taxon>
        <taxon>Pseudomonadota</taxon>
        <taxon>Alphaproteobacteria</taxon>
        <taxon>Hyphomicrobiales</taxon>
        <taxon>Phyllobacteriaceae</taxon>
        <taxon>Mesorhizobium</taxon>
    </lineage>
</organism>
<proteinExistence type="predicted"/>
<dbReference type="EMBL" id="FNEE01000010">
    <property type="protein sequence ID" value="SDJ98919.1"/>
    <property type="molecule type" value="Genomic_DNA"/>
</dbReference>
<dbReference type="GO" id="GO:0005737">
    <property type="term" value="C:cytoplasm"/>
    <property type="evidence" value="ECO:0007669"/>
    <property type="project" value="TreeGrafter"/>
</dbReference>
<name>A0A1G8Y7R6_9HYPH</name>
<gene>
    <name evidence="6" type="ORF">SAMN05428953_110177</name>
</gene>
<dbReference type="RefSeq" id="WP_091595602.1">
    <property type="nucleotide sequence ID" value="NZ_FNEE01000010.1"/>
</dbReference>
<dbReference type="CDD" id="cd04666">
    <property type="entry name" value="NUDIX_DIPP2_like_Nudt4"/>
    <property type="match status" value="1"/>
</dbReference>